<keyword evidence="2" id="KW-1185">Reference proteome</keyword>
<accession>A0ABQ3ZVM3</accession>
<gene>
    <name evidence="1" type="ORF">Ahu01nite_057180</name>
</gene>
<evidence type="ECO:0000313" key="2">
    <source>
        <dbReference type="Proteomes" id="UP000603200"/>
    </source>
</evidence>
<protein>
    <submittedName>
        <fullName evidence="1">Uncharacterized protein</fullName>
    </submittedName>
</protein>
<proteinExistence type="predicted"/>
<comment type="caution">
    <text evidence="1">The sequence shown here is derived from an EMBL/GenBank/DDBJ whole genome shotgun (WGS) entry which is preliminary data.</text>
</comment>
<organism evidence="1 2">
    <name type="scientific">Winogradskya humida</name>
    <dbReference type="NCBI Taxonomy" id="113566"/>
    <lineage>
        <taxon>Bacteria</taxon>
        <taxon>Bacillati</taxon>
        <taxon>Actinomycetota</taxon>
        <taxon>Actinomycetes</taxon>
        <taxon>Micromonosporales</taxon>
        <taxon>Micromonosporaceae</taxon>
        <taxon>Winogradskya</taxon>
    </lineage>
</organism>
<dbReference type="RefSeq" id="WP_203839705.1">
    <property type="nucleotide sequence ID" value="NZ_BAAATV010000011.1"/>
</dbReference>
<sequence length="87" mass="10127">MTLPRPPRRFVAEDVLAGRVNLDGYPFRYIYLGIPYRLDFRLGDVGELARVDVVMSAVELLETRGWEFLHFLEGGQLAFLRRVTNER</sequence>
<dbReference type="EMBL" id="BOMN01000081">
    <property type="protein sequence ID" value="GIE22616.1"/>
    <property type="molecule type" value="Genomic_DNA"/>
</dbReference>
<evidence type="ECO:0000313" key="1">
    <source>
        <dbReference type="EMBL" id="GIE22616.1"/>
    </source>
</evidence>
<dbReference type="Proteomes" id="UP000603200">
    <property type="component" value="Unassembled WGS sequence"/>
</dbReference>
<reference evidence="1 2" key="1">
    <citation type="submission" date="2021-01" db="EMBL/GenBank/DDBJ databases">
        <title>Whole genome shotgun sequence of Actinoplanes humidus NBRC 14915.</title>
        <authorList>
            <person name="Komaki H."/>
            <person name="Tamura T."/>
        </authorList>
    </citation>
    <scope>NUCLEOTIDE SEQUENCE [LARGE SCALE GENOMIC DNA]</scope>
    <source>
        <strain evidence="1 2">NBRC 14915</strain>
    </source>
</reference>
<name>A0ABQ3ZVM3_9ACTN</name>